<keyword evidence="2" id="KW-0812">Transmembrane</keyword>
<evidence type="ECO:0000256" key="1">
    <source>
        <dbReference type="SAM" id="MobiDB-lite"/>
    </source>
</evidence>
<keyword evidence="2" id="KW-0472">Membrane</keyword>
<feature type="region of interest" description="Disordered" evidence="1">
    <location>
        <begin position="216"/>
        <end position="304"/>
    </location>
</feature>
<dbReference type="AlphaFoldDB" id="A0A8J2Q0F0"/>
<organism evidence="3 4">
    <name type="scientific">Allacma fusca</name>
    <dbReference type="NCBI Taxonomy" id="39272"/>
    <lineage>
        <taxon>Eukaryota</taxon>
        <taxon>Metazoa</taxon>
        <taxon>Ecdysozoa</taxon>
        <taxon>Arthropoda</taxon>
        <taxon>Hexapoda</taxon>
        <taxon>Collembola</taxon>
        <taxon>Symphypleona</taxon>
        <taxon>Sminthuridae</taxon>
        <taxon>Allacma</taxon>
    </lineage>
</organism>
<name>A0A8J2Q0F0_9HEXA</name>
<dbReference type="EMBL" id="CAJVCH010570639">
    <property type="protein sequence ID" value="CAG7835497.1"/>
    <property type="molecule type" value="Genomic_DNA"/>
</dbReference>
<evidence type="ECO:0000256" key="2">
    <source>
        <dbReference type="SAM" id="Phobius"/>
    </source>
</evidence>
<keyword evidence="2" id="KW-1133">Transmembrane helix</keyword>
<feature type="transmembrane region" description="Helical" evidence="2">
    <location>
        <begin position="6"/>
        <end position="32"/>
    </location>
</feature>
<feature type="compositionally biased region" description="Low complexity" evidence="1">
    <location>
        <begin position="237"/>
        <end position="251"/>
    </location>
</feature>
<accession>A0A8J2Q0F0</accession>
<sequence length="304" mass="33109">MEDKVLWIALQLFLVWLFAMSFCLCICNCLFIRSDRRKSTASKLAAAQVALERQKRISKQYLECDDEEKLVGSGGVGGKENPLGQPHPDSLSPSRQPQTERQPTDQVSPGLMTQSAYMQRATNPTFIFQHPSADDVNPSPLASQQPMDIVRKPGSAHLTKLESPLMTHASGRLVSIMSISETHSKFYLFVIPSYCPIPLHQLSSVSHSLFGKEKRFSRTETTSDPDLNADKPPSSVPPTIASIPAASEAIPGTMSDASDGNCSTSNSNSSMTLPQPSAFFITEVEGLERPRSSSVSGTTPTQHT</sequence>
<proteinExistence type="predicted"/>
<feature type="compositionally biased region" description="Polar residues" evidence="1">
    <location>
        <begin position="91"/>
        <end position="109"/>
    </location>
</feature>
<feature type="compositionally biased region" description="Polar residues" evidence="1">
    <location>
        <begin position="292"/>
        <end position="304"/>
    </location>
</feature>
<reference evidence="3" key="1">
    <citation type="submission" date="2021-06" db="EMBL/GenBank/DDBJ databases">
        <authorList>
            <person name="Hodson N. C."/>
            <person name="Mongue J. A."/>
            <person name="Jaron S. K."/>
        </authorList>
    </citation>
    <scope>NUCLEOTIDE SEQUENCE</scope>
</reference>
<comment type="caution">
    <text evidence="3">The sequence shown here is derived from an EMBL/GenBank/DDBJ whole genome shotgun (WGS) entry which is preliminary data.</text>
</comment>
<keyword evidence="4" id="KW-1185">Reference proteome</keyword>
<protein>
    <submittedName>
        <fullName evidence="3">Uncharacterized protein</fullName>
    </submittedName>
</protein>
<evidence type="ECO:0000313" key="4">
    <source>
        <dbReference type="Proteomes" id="UP000708208"/>
    </source>
</evidence>
<feature type="region of interest" description="Disordered" evidence="1">
    <location>
        <begin position="72"/>
        <end position="109"/>
    </location>
</feature>
<gene>
    <name evidence="3" type="ORF">AFUS01_LOCUS44862</name>
</gene>
<evidence type="ECO:0000313" key="3">
    <source>
        <dbReference type="EMBL" id="CAG7835497.1"/>
    </source>
</evidence>
<dbReference type="Proteomes" id="UP000708208">
    <property type="component" value="Unassembled WGS sequence"/>
</dbReference>
<feature type="compositionally biased region" description="Low complexity" evidence="1">
    <location>
        <begin position="258"/>
        <end position="270"/>
    </location>
</feature>